<evidence type="ECO:0000313" key="2">
    <source>
        <dbReference type="EMBL" id="EJK76487.1"/>
    </source>
</evidence>
<dbReference type="OrthoDB" id="6776856at2759"/>
<name>K0TQR1_THAOC</name>
<dbReference type="GO" id="GO:0003676">
    <property type="term" value="F:nucleic acid binding"/>
    <property type="evidence" value="ECO:0007669"/>
    <property type="project" value="InterPro"/>
</dbReference>
<dbReference type="Proteomes" id="UP000266841">
    <property type="component" value="Unassembled WGS sequence"/>
</dbReference>
<proteinExistence type="predicted"/>
<feature type="compositionally biased region" description="Polar residues" evidence="1">
    <location>
        <begin position="583"/>
        <end position="611"/>
    </location>
</feature>
<dbReference type="Gene3D" id="3.30.420.10">
    <property type="entry name" value="Ribonuclease H-like superfamily/Ribonuclease H"/>
    <property type="match status" value="1"/>
</dbReference>
<accession>K0TQR1</accession>
<evidence type="ECO:0000256" key="1">
    <source>
        <dbReference type="SAM" id="MobiDB-lite"/>
    </source>
</evidence>
<evidence type="ECO:0000313" key="3">
    <source>
        <dbReference type="Proteomes" id="UP000266841"/>
    </source>
</evidence>
<dbReference type="EMBL" id="AGNL01002093">
    <property type="protein sequence ID" value="EJK76487.1"/>
    <property type="molecule type" value="Genomic_DNA"/>
</dbReference>
<evidence type="ECO:0008006" key="4">
    <source>
        <dbReference type="Google" id="ProtNLM"/>
    </source>
</evidence>
<dbReference type="SUPFAM" id="SSF53098">
    <property type="entry name" value="Ribonuclease H-like"/>
    <property type="match status" value="1"/>
</dbReference>
<gene>
    <name evidence="2" type="ORF">THAOC_01744</name>
</gene>
<keyword evidence="3" id="KW-1185">Reference proteome</keyword>
<dbReference type="InterPro" id="IPR036397">
    <property type="entry name" value="RNaseH_sf"/>
</dbReference>
<comment type="caution">
    <text evidence="2">The sequence shown here is derived from an EMBL/GenBank/DDBJ whole genome shotgun (WGS) entry which is preliminary data.</text>
</comment>
<sequence>MMLLAHVQLIQLHTSKHTWPTKRPFGHSSKSAKQSILPLVCVAACADMDDGGGGHGNHSHPLSTSCPTKDSSLHSMRSLGQRCVPAGRVTDKLIDSARLGFLLSVLWCFIAASMDEATLDCCVSPTFEVVDSILVNEESTDAAKLCIESSSSLGIVRFTIDRATRYNWVYGLKSLTSESILEAFRSFKVEAGRLAWEFRTDCDEKLFGSAIREYLINNESNVNAAPAGRQSSNGLVESHWKIMVQMARAYLTEKQMPKNFWYWAILHAARMMNAIPGEQGQMGDGGETRSTHMSQTLDGVVLGRCSKSNALLVYNPRNKQRYEPDTHKFDSYRLPCSVYPDLQYDGGLFCSLLRDDNPAMEEKYPPGTRVERLDTSCNVLKSGTVMDIPLSPAKPGDKSSNVRYTILFDDNTTTSIPLSEMSDCIPKPPVSLATDESAEASLLPPYKSHPNKKREEWGVNLPDLPRRWPGSGHARPWTWTGRGEHAVVVETEVSGKTAGYAAEAKPGSRWWNLPEAPPEQVLAGGVRSFLAQTILNSMKATSSNLILWILLSSLQNSMPVSSLSNIVFLDTNRVFSVLRDGQAPSTPRSRQAMSSKPQLSNRANEPSNPGQGQKRDVGSRLKSPHKPSRYSPEKKRQGVSVPSDSYARVD</sequence>
<protein>
    <recommendedName>
        <fullName evidence="4">Integrase catalytic domain-containing protein</fullName>
    </recommendedName>
</protein>
<organism evidence="2 3">
    <name type="scientific">Thalassiosira oceanica</name>
    <name type="common">Marine diatom</name>
    <dbReference type="NCBI Taxonomy" id="159749"/>
    <lineage>
        <taxon>Eukaryota</taxon>
        <taxon>Sar</taxon>
        <taxon>Stramenopiles</taxon>
        <taxon>Ochrophyta</taxon>
        <taxon>Bacillariophyta</taxon>
        <taxon>Coscinodiscophyceae</taxon>
        <taxon>Thalassiosirophycidae</taxon>
        <taxon>Thalassiosirales</taxon>
        <taxon>Thalassiosiraceae</taxon>
        <taxon>Thalassiosira</taxon>
    </lineage>
</organism>
<feature type="region of interest" description="Disordered" evidence="1">
    <location>
        <begin position="580"/>
        <end position="650"/>
    </location>
</feature>
<reference evidence="2 3" key="1">
    <citation type="journal article" date="2012" name="Genome Biol.">
        <title>Genome and low-iron response of an oceanic diatom adapted to chronic iron limitation.</title>
        <authorList>
            <person name="Lommer M."/>
            <person name="Specht M."/>
            <person name="Roy A.S."/>
            <person name="Kraemer L."/>
            <person name="Andreson R."/>
            <person name="Gutowska M.A."/>
            <person name="Wolf J."/>
            <person name="Bergner S.V."/>
            <person name="Schilhabel M.B."/>
            <person name="Klostermeier U.C."/>
            <person name="Beiko R.G."/>
            <person name="Rosenstiel P."/>
            <person name="Hippler M."/>
            <person name="Laroche J."/>
        </authorList>
    </citation>
    <scope>NUCLEOTIDE SEQUENCE [LARGE SCALE GENOMIC DNA]</scope>
    <source>
        <strain evidence="2 3">CCMP1005</strain>
    </source>
</reference>
<dbReference type="InterPro" id="IPR012337">
    <property type="entry name" value="RNaseH-like_sf"/>
</dbReference>
<dbReference type="AlphaFoldDB" id="K0TQR1"/>